<evidence type="ECO:0000313" key="4">
    <source>
        <dbReference type="Proteomes" id="UP001597252"/>
    </source>
</evidence>
<dbReference type="NCBIfam" id="TIGR01422">
    <property type="entry name" value="phosphonatase"/>
    <property type="match status" value="1"/>
</dbReference>
<keyword evidence="4" id="KW-1185">Reference proteome</keyword>
<gene>
    <name evidence="2 3" type="primary">phnX</name>
    <name evidence="3" type="ORF">ACFQ5J_09975</name>
</gene>
<evidence type="ECO:0000256" key="1">
    <source>
        <dbReference type="ARBA" id="ARBA00023270"/>
    </source>
</evidence>
<feature type="binding site" evidence="2">
    <location>
        <position position="9"/>
    </location>
    <ligand>
        <name>Mg(2+)</name>
        <dbReference type="ChEBI" id="CHEBI:18420"/>
    </ligand>
</feature>
<feature type="binding site" evidence="2">
    <location>
        <position position="11"/>
    </location>
    <ligand>
        <name>Mg(2+)</name>
        <dbReference type="ChEBI" id="CHEBI:18420"/>
    </ligand>
</feature>
<dbReference type="InterPro" id="IPR023198">
    <property type="entry name" value="PGP-like_dom2"/>
</dbReference>
<comment type="subunit">
    <text evidence="2">Homodimer.</text>
</comment>
<dbReference type="RefSeq" id="WP_125754036.1">
    <property type="nucleotide sequence ID" value="NZ_JBHTON010000033.1"/>
</dbReference>
<comment type="function">
    <text evidence="2">Involved in phosphonate degradation.</text>
</comment>
<dbReference type="Pfam" id="PF00702">
    <property type="entry name" value="Hydrolase"/>
    <property type="match status" value="1"/>
</dbReference>
<dbReference type="GO" id="GO:0050194">
    <property type="term" value="F:phosphonoacetaldehyde hydrolase activity"/>
    <property type="evidence" value="ECO:0007669"/>
    <property type="project" value="UniProtKB-EC"/>
</dbReference>
<evidence type="ECO:0000313" key="3">
    <source>
        <dbReference type="EMBL" id="MFD1485555.1"/>
    </source>
</evidence>
<comment type="similarity">
    <text evidence="2">Belongs to the HAD-like hydrolase superfamily. PhnX family.</text>
</comment>
<dbReference type="InterPro" id="IPR006323">
    <property type="entry name" value="Phosphonoacetald_hydro"/>
</dbReference>
<keyword evidence="2" id="KW-0479">Metal-binding</keyword>
<keyword evidence="2" id="KW-0460">Magnesium</keyword>
<protein>
    <recommendedName>
        <fullName evidence="2">Phosphonoacetaldehyde hydrolase</fullName>
        <shortName evidence="2">Phosphonatase</shortName>
        <ecNumber evidence="2">3.11.1.1</ecNumber>
    </recommendedName>
    <alternativeName>
        <fullName evidence="2">Phosphonoacetaldehyde phosphonohydrolase</fullName>
    </alternativeName>
</protein>
<keyword evidence="1 2" id="KW-0704">Schiff base</keyword>
<accession>A0ABW4E6N9</accession>
<organism evidence="3 4">
    <name type="scientific">Lacticaseibacillus baoqingensis</name>
    <dbReference type="NCBI Taxonomy" id="2486013"/>
    <lineage>
        <taxon>Bacteria</taxon>
        <taxon>Bacillati</taxon>
        <taxon>Bacillota</taxon>
        <taxon>Bacilli</taxon>
        <taxon>Lactobacillales</taxon>
        <taxon>Lactobacillaceae</taxon>
        <taxon>Lacticaseibacillus</taxon>
    </lineage>
</organism>
<feature type="binding site" evidence="2">
    <location>
        <position position="184"/>
    </location>
    <ligand>
        <name>Mg(2+)</name>
        <dbReference type="ChEBI" id="CHEBI:18420"/>
    </ligand>
</feature>
<dbReference type="EC" id="3.11.1.1" evidence="2"/>
<keyword evidence="2 3" id="KW-0378">Hydrolase</keyword>
<dbReference type="SUPFAM" id="SSF56784">
    <property type="entry name" value="HAD-like"/>
    <property type="match status" value="1"/>
</dbReference>
<proteinExistence type="inferred from homology"/>
<dbReference type="NCBIfam" id="TIGR01549">
    <property type="entry name" value="HAD-SF-IA-v1"/>
    <property type="match status" value="1"/>
</dbReference>
<feature type="active site" description="Nucleophile" evidence="2">
    <location>
        <position position="9"/>
    </location>
</feature>
<dbReference type="InterPro" id="IPR036412">
    <property type="entry name" value="HAD-like_sf"/>
</dbReference>
<comment type="cofactor">
    <cofactor evidence="2">
        <name>Mg(2+)</name>
        <dbReference type="ChEBI" id="CHEBI:18420"/>
    </cofactor>
    <text evidence="2">Binds 1 Mg(2+) ion per subunit.</text>
</comment>
<reference evidence="4" key="1">
    <citation type="journal article" date="2019" name="Int. J. Syst. Evol. Microbiol.">
        <title>The Global Catalogue of Microorganisms (GCM) 10K type strain sequencing project: providing services to taxonomists for standard genome sequencing and annotation.</title>
        <authorList>
            <consortium name="The Broad Institute Genomics Platform"/>
            <consortium name="The Broad Institute Genome Sequencing Center for Infectious Disease"/>
            <person name="Wu L."/>
            <person name="Ma J."/>
        </authorList>
    </citation>
    <scope>NUCLEOTIDE SEQUENCE [LARGE SCALE GENOMIC DNA]</scope>
    <source>
        <strain evidence="4">CCM 8903</strain>
    </source>
</reference>
<comment type="caution">
    <text evidence="3">The sequence shown here is derived from an EMBL/GenBank/DDBJ whole genome shotgun (WGS) entry which is preliminary data.</text>
</comment>
<comment type="catalytic activity">
    <reaction evidence="2">
        <text>phosphonoacetaldehyde + H2O = acetaldehyde + phosphate + H(+)</text>
        <dbReference type="Rhea" id="RHEA:18905"/>
        <dbReference type="ChEBI" id="CHEBI:15343"/>
        <dbReference type="ChEBI" id="CHEBI:15377"/>
        <dbReference type="ChEBI" id="CHEBI:15378"/>
        <dbReference type="ChEBI" id="CHEBI:43474"/>
        <dbReference type="ChEBI" id="CHEBI:58383"/>
        <dbReference type="EC" id="3.11.1.1"/>
    </reaction>
</comment>
<dbReference type="Proteomes" id="UP001597252">
    <property type="component" value="Unassembled WGS sequence"/>
</dbReference>
<dbReference type="InterPro" id="IPR006439">
    <property type="entry name" value="HAD-SF_hydro_IA"/>
</dbReference>
<dbReference type="SFLD" id="SFLDG01129">
    <property type="entry name" value="C1.5:_HAD__Beta-PGM__Phosphata"/>
    <property type="match status" value="1"/>
</dbReference>
<dbReference type="Gene3D" id="3.40.50.1000">
    <property type="entry name" value="HAD superfamily/HAD-like"/>
    <property type="match status" value="1"/>
</dbReference>
<dbReference type="HAMAP" id="MF_01375">
    <property type="entry name" value="PhnX"/>
    <property type="match status" value="1"/>
</dbReference>
<dbReference type="PANTHER" id="PTHR43434">
    <property type="entry name" value="PHOSPHOGLYCOLATE PHOSPHATASE"/>
    <property type="match status" value="1"/>
</dbReference>
<dbReference type="EMBL" id="JBHTON010000033">
    <property type="protein sequence ID" value="MFD1485555.1"/>
    <property type="molecule type" value="Genomic_DNA"/>
</dbReference>
<dbReference type="InterPro" id="IPR023214">
    <property type="entry name" value="HAD_sf"/>
</dbReference>
<name>A0ABW4E6N9_9LACO</name>
<evidence type="ECO:0000256" key="2">
    <source>
        <dbReference type="HAMAP-Rule" id="MF_01375"/>
    </source>
</evidence>
<feature type="active site" description="Schiff-base intermediate with substrate" evidence="2">
    <location>
        <position position="50"/>
    </location>
</feature>
<dbReference type="Gene3D" id="1.10.150.240">
    <property type="entry name" value="Putative phosphatase, domain 2"/>
    <property type="match status" value="1"/>
</dbReference>
<dbReference type="InterPro" id="IPR050155">
    <property type="entry name" value="HAD-like_hydrolase_sf"/>
</dbReference>
<dbReference type="PANTHER" id="PTHR43434:SF19">
    <property type="entry name" value="PHOSPHONOACETALDEHYDE HYDROLASE"/>
    <property type="match status" value="1"/>
</dbReference>
<sequence length="263" mass="28098">MAIEAVIFDWAGTVIDYGSRAPLLAFKRTFADYGVAVPEAAIRQDMGLDKLTHINKLLADPAVADHFATQYHHAPDAALAAELFARFKATLLKILPETAALKPGMSELIAFLTANHIPYGTTSGYDADMLATLLPLVQAHGYAPQVNITSEQTQGVGRPEPAMNQLAMQRLGVHDPARVLIVGDTVNDVLAAQNAGANAVGIIEGANLLALSASDWAALAEDQRQALRQKVRSTYANAGADVIVNSAYDLLELIKRECDLEAV</sequence>
<dbReference type="SFLD" id="SFLDS00003">
    <property type="entry name" value="Haloacid_Dehalogenase"/>
    <property type="match status" value="1"/>
</dbReference>
<dbReference type="SFLD" id="SFLDG01135">
    <property type="entry name" value="C1.5.6:_HAD__Beta-PGM__Phospha"/>
    <property type="match status" value="1"/>
</dbReference>